<organism evidence="2 3">
    <name type="scientific">Shouchella lehensis G1</name>
    <dbReference type="NCBI Taxonomy" id="1246626"/>
    <lineage>
        <taxon>Bacteria</taxon>
        <taxon>Bacillati</taxon>
        <taxon>Bacillota</taxon>
        <taxon>Bacilli</taxon>
        <taxon>Bacillales</taxon>
        <taxon>Bacillaceae</taxon>
        <taxon>Shouchella</taxon>
    </lineage>
</organism>
<dbReference type="AlphaFoldDB" id="A0A060M0J8"/>
<dbReference type="EMBL" id="CP003923">
    <property type="protein sequence ID" value="AIC95972.1"/>
    <property type="molecule type" value="Genomic_DNA"/>
</dbReference>
<proteinExistence type="predicted"/>
<dbReference type="PATRIC" id="fig|1246626.3.peg.3410"/>
<evidence type="ECO:0000313" key="3">
    <source>
        <dbReference type="Proteomes" id="UP000027142"/>
    </source>
</evidence>
<sequence length="95" mass="10460">MALRLTSIILHGLLAVLALVIGLTALYYPSNIYVAPVPSVWITLLVLYLMIIIASTFMQLRRPSSGLLVLSVLILTLGFFSIPVLAAFIEFTFHL</sequence>
<feature type="transmembrane region" description="Helical" evidence="1">
    <location>
        <begin position="7"/>
        <end position="28"/>
    </location>
</feature>
<dbReference type="HOGENOM" id="CLU_2366977_0_0_9"/>
<feature type="transmembrane region" description="Helical" evidence="1">
    <location>
        <begin position="40"/>
        <end position="60"/>
    </location>
</feature>
<dbReference type="RefSeq" id="WP_038483504.1">
    <property type="nucleotide sequence ID" value="NZ_CP003923.1"/>
</dbReference>
<gene>
    <name evidence="2" type="ORF">BleG1_3425</name>
</gene>
<name>A0A060M0J8_9BACI</name>
<dbReference type="KEGG" id="ble:BleG1_3425"/>
<dbReference type="Proteomes" id="UP000027142">
    <property type="component" value="Chromosome"/>
</dbReference>
<evidence type="ECO:0000313" key="2">
    <source>
        <dbReference type="EMBL" id="AIC95972.1"/>
    </source>
</evidence>
<keyword evidence="1" id="KW-1133">Transmembrane helix</keyword>
<keyword evidence="3" id="KW-1185">Reference proteome</keyword>
<dbReference type="STRING" id="1246626.BleG1_3425"/>
<keyword evidence="1" id="KW-0812">Transmembrane</keyword>
<protein>
    <submittedName>
        <fullName evidence="2">Uncharacterized protein</fullName>
    </submittedName>
</protein>
<feature type="transmembrane region" description="Helical" evidence="1">
    <location>
        <begin position="67"/>
        <end position="89"/>
    </location>
</feature>
<reference evidence="2 3" key="1">
    <citation type="journal article" date="2014" name="Gene">
        <title>A comparative genomic analysis of the alkalitolerant soil bacterium Bacillus lehensis G1.</title>
        <authorList>
            <person name="Noor Y.M."/>
            <person name="Samsulrizal N.H."/>
            <person name="Jema'on N.A."/>
            <person name="Low K.O."/>
            <person name="Ramli A.N."/>
            <person name="Alias N.I."/>
            <person name="Damis S.I."/>
            <person name="Fuzi S.F."/>
            <person name="Isa M.N."/>
            <person name="Murad A.M."/>
            <person name="Raih M.F."/>
            <person name="Bakar F.D."/>
            <person name="Najimudin N."/>
            <person name="Mahadi N.M."/>
            <person name="Illias R.M."/>
        </authorList>
    </citation>
    <scope>NUCLEOTIDE SEQUENCE [LARGE SCALE GENOMIC DNA]</scope>
    <source>
        <strain evidence="2 3">G1</strain>
    </source>
</reference>
<keyword evidence="1" id="KW-0472">Membrane</keyword>
<accession>A0A060M0J8</accession>
<evidence type="ECO:0000256" key="1">
    <source>
        <dbReference type="SAM" id="Phobius"/>
    </source>
</evidence>